<dbReference type="EMBL" id="HBGV01017276">
    <property type="protein sequence ID" value="CAD9513005.1"/>
    <property type="molecule type" value="Transcribed_RNA"/>
</dbReference>
<dbReference type="SUPFAM" id="SSF52266">
    <property type="entry name" value="SGNH hydrolase"/>
    <property type="match status" value="1"/>
</dbReference>
<sequence length="569" mass="65250">MIPHNRHSSSMRKKMSPIWKLSIMVAVTIAMLDLLSDLTMSKSYLRILVGEGLHGYYRDYGYEVGETISEEMKYVYEEEIFDSHQEATHNFAQNTGVRDLWHEDNPWGIHAEEYDNHDHEAISQEALRRLRLLSDPTHQVTRRLKYMVLGHPTSIIRYGVYDPQYSYPFLLSKNHATEATRSVTRVADGLSGPKYVSVCTESLIKEALGKDGHFDVIVLDYFSKAIDGLYELAGRLRHRYPDAIIIILRLWKPVHINWMKKGERRGSLRDWGLHLSEKYGRTIRYGTEEWFEHLNKTSLKLEWQDFTERDGVVHAIEQDFGAKTFRLEMERDDPKLTLAQHHELFYPDYTHVSVLGHRHLYYAIMEFVREGLRTYPKVGHVTAGDWGAGDSCHSWYLSGKLPTDNHIEGLKMEEFRLSHSLSSHFVHGASTGVQRPNKSGWMRIHNPFSGDRNLIISYMAIGPAPCQYPLTEITVYDLQSNLISKVTANPCTNKHGRQVVHTINTLMVGSIPPGYVNLRWSRLSEPVGAPALPFRLTAVQVVGEDVYEGGVLGPIAYFDSIGQFGDYDR</sequence>
<proteinExistence type="predicted"/>
<organism evidence="1">
    <name type="scientific">Helicotheca tamesis</name>
    <dbReference type="NCBI Taxonomy" id="374047"/>
    <lineage>
        <taxon>Eukaryota</taxon>
        <taxon>Sar</taxon>
        <taxon>Stramenopiles</taxon>
        <taxon>Ochrophyta</taxon>
        <taxon>Bacillariophyta</taxon>
        <taxon>Mediophyceae</taxon>
        <taxon>Lithodesmiophycidae</taxon>
        <taxon>Lithodesmiales</taxon>
        <taxon>Lithodesmiaceae</taxon>
        <taxon>Helicotheca</taxon>
    </lineage>
</organism>
<dbReference type="AlphaFoldDB" id="A0A7S2I9K7"/>
<gene>
    <name evidence="1" type="ORF">HTAM1171_LOCUS10640</name>
</gene>
<reference evidence="1" key="1">
    <citation type="submission" date="2021-01" db="EMBL/GenBank/DDBJ databases">
        <authorList>
            <person name="Corre E."/>
            <person name="Pelletier E."/>
            <person name="Niang G."/>
            <person name="Scheremetjew M."/>
            <person name="Finn R."/>
            <person name="Kale V."/>
            <person name="Holt S."/>
            <person name="Cochrane G."/>
            <person name="Meng A."/>
            <person name="Brown T."/>
            <person name="Cohen L."/>
        </authorList>
    </citation>
    <scope>NUCLEOTIDE SEQUENCE</scope>
    <source>
        <strain evidence="1">CCMP826</strain>
    </source>
</reference>
<protein>
    <submittedName>
        <fullName evidence="1">Uncharacterized protein</fullName>
    </submittedName>
</protein>
<accession>A0A7S2I9K7</accession>
<evidence type="ECO:0000313" key="1">
    <source>
        <dbReference type="EMBL" id="CAD9513005.1"/>
    </source>
</evidence>
<name>A0A7S2I9K7_9STRA</name>